<dbReference type="InterPro" id="IPR046572">
    <property type="entry name" value="DUF6632"/>
</dbReference>
<keyword evidence="1" id="KW-0472">Membrane</keyword>
<name>A0AA37PLN5_9MYCO</name>
<reference evidence="3" key="4">
    <citation type="submission" date="2022-04" db="EMBL/GenBank/DDBJ databases">
        <authorList>
            <person name="Komine T."/>
            <person name="Fukano H."/>
            <person name="Wada S."/>
        </authorList>
    </citation>
    <scope>NUCLEOTIDE SEQUENCE</scope>
    <source>
        <strain evidence="3">NJB18185</strain>
    </source>
</reference>
<evidence type="ECO:0000313" key="3">
    <source>
        <dbReference type="EMBL" id="GKU72611.1"/>
    </source>
</evidence>
<proteinExistence type="predicted"/>
<gene>
    <name evidence="2" type="ORF">MmonteBS_14690</name>
    <name evidence="3" type="ORF">NJB18185_23830</name>
</gene>
<dbReference type="Proteomes" id="UP001139505">
    <property type="component" value="Unassembled WGS sequence"/>
</dbReference>
<dbReference type="EMBL" id="BFCH01000009">
    <property type="protein sequence ID" value="GBG37097.1"/>
    <property type="molecule type" value="Genomic_DNA"/>
</dbReference>
<reference evidence="2" key="1">
    <citation type="journal article" date="2018" name="Genome Announc.">
        <title>Draft Genome Sequence of Mycobacterium montefiorense Isolated from Japanese Black Salamander (Hynobius nigrescens).</title>
        <authorList>
            <person name="Fukano H."/>
            <person name="Yoshida M."/>
            <person name="Shimizu A."/>
            <person name="Iwao H."/>
            <person name="Katayama Y."/>
            <person name="Omatsu T."/>
            <person name="Mizutani T."/>
            <person name="Kurata O."/>
            <person name="Wada S."/>
            <person name="Hoshino Y."/>
        </authorList>
    </citation>
    <scope>NUCLEOTIDE SEQUENCE</scope>
    <source>
        <strain evidence="2">BS</strain>
    </source>
</reference>
<dbReference type="EMBL" id="BQYH01000015">
    <property type="protein sequence ID" value="GKU72611.1"/>
    <property type="molecule type" value="Genomic_DNA"/>
</dbReference>
<feature type="transmembrane region" description="Helical" evidence="1">
    <location>
        <begin position="108"/>
        <end position="126"/>
    </location>
</feature>
<dbReference type="RefSeq" id="WP_108921281.1">
    <property type="nucleotide sequence ID" value="NZ_BFCH01000009.1"/>
</dbReference>
<feature type="transmembrane region" description="Helical" evidence="1">
    <location>
        <begin position="47"/>
        <end position="63"/>
    </location>
</feature>
<comment type="caution">
    <text evidence="3">The sequence shown here is derived from an EMBL/GenBank/DDBJ whole genome shotgun (WGS) entry which is preliminary data.</text>
</comment>
<organism evidence="3 5">
    <name type="scientific">Mycobacterium montefiorense</name>
    <dbReference type="NCBI Taxonomy" id="154654"/>
    <lineage>
        <taxon>Bacteria</taxon>
        <taxon>Bacillati</taxon>
        <taxon>Actinomycetota</taxon>
        <taxon>Actinomycetes</taxon>
        <taxon>Mycobacteriales</taxon>
        <taxon>Mycobacteriaceae</taxon>
        <taxon>Mycobacterium</taxon>
        <taxon>Mycobacterium simiae complex</taxon>
    </lineage>
</organism>
<evidence type="ECO:0000313" key="4">
    <source>
        <dbReference type="Proteomes" id="UP000245060"/>
    </source>
</evidence>
<keyword evidence="4" id="KW-1185">Reference proteome</keyword>
<accession>A0AA37PLN5</accession>
<dbReference type="Proteomes" id="UP000245060">
    <property type="component" value="Unassembled WGS sequence"/>
</dbReference>
<evidence type="ECO:0000313" key="2">
    <source>
        <dbReference type="EMBL" id="GBG37097.1"/>
    </source>
</evidence>
<reference evidence="4" key="2">
    <citation type="submission" date="2018-04" db="EMBL/GenBank/DDBJ databases">
        <title>Draft genome sequence of Mycobacterium montefiorense isolated from Japanese black salamander.</title>
        <authorList>
            <person name="Fukano H."/>
            <person name="Yoshida M."/>
            <person name="Shimizu A."/>
            <person name="Iwao H."/>
            <person name="Kurata O."/>
            <person name="Katayama Y."/>
            <person name="Omatsu T."/>
            <person name="Mizutani T."/>
            <person name="Wada S."/>
            <person name="Hoshino Y."/>
        </authorList>
    </citation>
    <scope>NUCLEOTIDE SEQUENCE [LARGE SCALE GENOMIC DNA]</scope>
    <source>
        <strain evidence="4">BS</strain>
    </source>
</reference>
<dbReference type="AlphaFoldDB" id="A0AA37PLN5"/>
<keyword evidence="1" id="KW-0812">Transmembrane</keyword>
<keyword evidence="1" id="KW-1133">Transmembrane helix</keyword>
<protein>
    <submittedName>
        <fullName evidence="3">Uncharacterized protein</fullName>
    </submittedName>
</protein>
<dbReference type="Pfam" id="PF20337">
    <property type="entry name" value="DUF6632"/>
    <property type="match status" value="1"/>
</dbReference>
<reference evidence="3" key="3">
    <citation type="journal article" date="2022" name="Microbiol. Resour. Announc.">
        <title>Draft Genome Sequences of Eight Mycobacterium montefiorense Strains Isolated from Salamanders in Captivity.</title>
        <authorList>
            <person name="Komine T."/>
            <person name="Ihara H."/>
            <person name="Fukano H."/>
            <person name="Hoshino Y."/>
            <person name="Kurata O."/>
            <person name="Wada S."/>
        </authorList>
    </citation>
    <scope>NUCLEOTIDE SEQUENCE</scope>
    <source>
        <strain evidence="3">NJB18185</strain>
    </source>
</reference>
<feature type="transmembrane region" description="Helical" evidence="1">
    <location>
        <begin position="75"/>
        <end position="96"/>
    </location>
</feature>
<evidence type="ECO:0000256" key="1">
    <source>
        <dbReference type="SAM" id="Phobius"/>
    </source>
</evidence>
<sequence>MTPSSSYKLLQIALVAFGAVMVLLYPIAVVWPSGWAWHPGAPYQSDYFMMIVGVYATLGLFLWNAARRPEANISLIWFTVCSSAVHAAIMAAQSFGNDHHVRHLWGDVPALLLVAIVLSVLVRAAGLKQPPSDRGTEQEAHGQTGAG</sequence>
<feature type="transmembrane region" description="Helical" evidence="1">
    <location>
        <begin position="12"/>
        <end position="35"/>
    </location>
</feature>
<evidence type="ECO:0000313" key="5">
    <source>
        <dbReference type="Proteomes" id="UP001139505"/>
    </source>
</evidence>